<sequence>MRKIVFIFVLLFSMSGVAHESSELNKTMKEMGHIYKQAMKAQSAQEMQAHLAELTTLVNESKQFQFKQEVSAESVAGLNKVLETITKASQEIDSGRIEKAREMLLKIDELRKQYHKLHEPPSFWELLFGS</sequence>
<dbReference type="GO" id="GO:0009055">
    <property type="term" value="F:electron transfer activity"/>
    <property type="evidence" value="ECO:0007669"/>
    <property type="project" value="InterPro"/>
</dbReference>
<dbReference type="Pfam" id="PF07361">
    <property type="entry name" value="Cytochrom_B562"/>
    <property type="match status" value="1"/>
</dbReference>
<evidence type="ECO:0000313" key="5">
    <source>
        <dbReference type="EMBL" id="WOX31305.1"/>
    </source>
</evidence>
<dbReference type="Proteomes" id="UP000646877">
    <property type="component" value="Unassembled WGS sequence"/>
</dbReference>
<organism evidence="4 6">
    <name type="scientific">Pseudoalteromonas maricaloris</name>
    <dbReference type="NCBI Taxonomy" id="184924"/>
    <lineage>
        <taxon>Bacteria</taxon>
        <taxon>Pseudomonadati</taxon>
        <taxon>Pseudomonadota</taxon>
        <taxon>Gammaproteobacteria</taxon>
        <taxon>Alteromonadales</taxon>
        <taxon>Pseudoalteromonadaceae</taxon>
        <taxon>Pseudoalteromonas</taxon>
    </lineage>
</organism>
<dbReference type="InterPro" id="IPR010980">
    <property type="entry name" value="Cyt_c/b562"/>
</dbReference>
<dbReference type="EMBL" id="WEIA01000012">
    <property type="protein sequence ID" value="NLR23072.1"/>
    <property type="molecule type" value="Genomic_DNA"/>
</dbReference>
<accession>A0A8I2H6S3</accession>
<comment type="similarity">
    <text evidence="1">Belongs to the cytochrome b562 family.</text>
</comment>
<keyword evidence="7" id="KW-1185">Reference proteome</keyword>
<name>A0A8I2H6S3_9GAMM</name>
<dbReference type="GO" id="GO:0020037">
    <property type="term" value="F:heme binding"/>
    <property type="evidence" value="ECO:0007669"/>
    <property type="project" value="InterPro"/>
</dbReference>
<reference evidence="4" key="1">
    <citation type="submission" date="2019-10" db="EMBL/GenBank/DDBJ databases">
        <authorList>
            <person name="Paulsen S."/>
        </authorList>
    </citation>
    <scope>NUCLEOTIDE SEQUENCE</scope>
    <source>
        <strain evidence="4">LMG 19692</strain>
    </source>
</reference>
<protein>
    <submittedName>
        <fullName evidence="5">Cytochrome b562</fullName>
    </submittedName>
</protein>
<feature type="signal peptide" evidence="3">
    <location>
        <begin position="1"/>
        <end position="18"/>
    </location>
</feature>
<evidence type="ECO:0000256" key="1">
    <source>
        <dbReference type="ARBA" id="ARBA00005523"/>
    </source>
</evidence>
<evidence type="ECO:0000313" key="4">
    <source>
        <dbReference type="EMBL" id="NLR23072.1"/>
    </source>
</evidence>
<keyword evidence="2 3" id="KW-0732">Signal</keyword>
<evidence type="ECO:0000256" key="2">
    <source>
        <dbReference type="ARBA" id="ARBA00022729"/>
    </source>
</evidence>
<evidence type="ECO:0000313" key="7">
    <source>
        <dbReference type="Proteomes" id="UP001304419"/>
    </source>
</evidence>
<proteinExistence type="inferred from homology"/>
<dbReference type="InterPro" id="IPR009155">
    <property type="entry name" value="Cyt_b562"/>
</dbReference>
<dbReference type="SUPFAM" id="SSF47175">
    <property type="entry name" value="Cytochromes"/>
    <property type="match status" value="1"/>
</dbReference>
<dbReference type="GO" id="GO:0022900">
    <property type="term" value="P:electron transport chain"/>
    <property type="evidence" value="ECO:0007669"/>
    <property type="project" value="InterPro"/>
</dbReference>
<evidence type="ECO:0000313" key="6">
    <source>
        <dbReference type="Proteomes" id="UP000646877"/>
    </source>
</evidence>
<dbReference type="Proteomes" id="UP001304419">
    <property type="component" value="Chromosome 2"/>
</dbReference>
<gene>
    <name evidence="4" type="ORF">F9Y85_17495</name>
    <name evidence="5" type="ORF">R5H13_20420</name>
</gene>
<dbReference type="GO" id="GO:0042597">
    <property type="term" value="C:periplasmic space"/>
    <property type="evidence" value="ECO:0007669"/>
    <property type="project" value="InterPro"/>
</dbReference>
<feature type="chain" id="PRO_5044460582" evidence="3">
    <location>
        <begin position="19"/>
        <end position="130"/>
    </location>
</feature>
<dbReference type="GO" id="GO:0005506">
    <property type="term" value="F:iron ion binding"/>
    <property type="evidence" value="ECO:0007669"/>
    <property type="project" value="InterPro"/>
</dbReference>
<evidence type="ECO:0000256" key="3">
    <source>
        <dbReference type="SAM" id="SignalP"/>
    </source>
</evidence>
<reference evidence="5 7" key="2">
    <citation type="submission" date="2023-10" db="EMBL/GenBank/DDBJ databases">
        <title>To unveil natural product biosynthetic capacity in Pseudoalteromonas.</title>
        <authorList>
            <person name="Wang J."/>
        </authorList>
    </citation>
    <scope>NUCLEOTIDE SEQUENCE [LARGE SCALE GENOMIC DNA]</scope>
    <source>
        <strain evidence="5 7">DSM 15914</strain>
    </source>
</reference>
<dbReference type="Gene3D" id="1.20.120.10">
    <property type="entry name" value="Cytochrome c/b562"/>
    <property type="match status" value="1"/>
</dbReference>
<dbReference type="AlphaFoldDB" id="A0A8I2H6S3"/>
<dbReference type="RefSeq" id="WP_039495091.1">
    <property type="nucleotide sequence ID" value="NZ_CBCSDF010000001.1"/>
</dbReference>
<dbReference type="EMBL" id="CP137579">
    <property type="protein sequence ID" value="WOX31305.1"/>
    <property type="molecule type" value="Genomic_DNA"/>
</dbReference>